<gene>
    <name evidence="3" type="ORF">SteCoe_20951</name>
</gene>
<evidence type="ECO:0000313" key="3">
    <source>
        <dbReference type="EMBL" id="OMJ79092.1"/>
    </source>
</evidence>
<feature type="compositionally biased region" description="Polar residues" evidence="1">
    <location>
        <begin position="42"/>
        <end position="75"/>
    </location>
</feature>
<organism evidence="3 4">
    <name type="scientific">Stentor coeruleus</name>
    <dbReference type="NCBI Taxonomy" id="5963"/>
    <lineage>
        <taxon>Eukaryota</taxon>
        <taxon>Sar</taxon>
        <taxon>Alveolata</taxon>
        <taxon>Ciliophora</taxon>
        <taxon>Postciliodesmatophora</taxon>
        <taxon>Heterotrichea</taxon>
        <taxon>Heterotrichida</taxon>
        <taxon>Stentoridae</taxon>
        <taxon>Stentor</taxon>
    </lineage>
</organism>
<sequence length="410" mass="47436">MSRRRNLSEIELKKNFSCNKLKTRNSVEQKRSLGPKIIKDSPYSNMPNITKTRSISNIKTKSPNKSRGNSPKQPKNLSTNNSMNNISSIEPAVSSQRTMCESYRQAHKDLQPKIGHKYISSLVSIMPDTLEIESRLKDLSKKPITNNIGEYHKLFDEIIEKDQVYGRLLRKIKNAIEIWDKTQKKNLELAEKTERSLLENAKKLQVMMEDRKVLDRRIQQISQENLDLVRSLEESEAHYSDLESRLFKITNFSLNNIDRTESTWKALVIENKSYAEMCKKLKSELKAYKSKEIKLLKLVLAMKNRGYPIEEVFNTDVCGVVGDTEGSESERLLTGSGPKCEKPPQVPSLDIQKIEPEIFSNSSIASSPNLNENNFLHIFYFFYNAYIIYYKAFIISKLGFDFVMKYILKY</sequence>
<keyword evidence="2" id="KW-0472">Membrane</keyword>
<feature type="transmembrane region" description="Helical" evidence="2">
    <location>
        <begin position="378"/>
        <end position="400"/>
    </location>
</feature>
<feature type="compositionally biased region" description="Low complexity" evidence="1">
    <location>
        <begin position="76"/>
        <end position="86"/>
    </location>
</feature>
<reference evidence="3 4" key="1">
    <citation type="submission" date="2016-11" db="EMBL/GenBank/DDBJ databases">
        <title>The macronuclear genome of Stentor coeruleus: a giant cell with tiny introns.</title>
        <authorList>
            <person name="Slabodnick M."/>
            <person name="Ruby J.G."/>
            <person name="Reiff S.B."/>
            <person name="Swart E.C."/>
            <person name="Gosai S."/>
            <person name="Prabakaran S."/>
            <person name="Witkowska E."/>
            <person name="Larue G.E."/>
            <person name="Fisher S."/>
            <person name="Freeman R.M."/>
            <person name="Gunawardena J."/>
            <person name="Chu W."/>
            <person name="Stover N.A."/>
            <person name="Gregory B.D."/>
            <person name="Nowacki M."/>
            <person name="Derisi J."/>
            <person name="Roy S.W."/>
            <person name="Marshall W.F."/>
            <person name="Sood P."/>
        </authorList>
    </citation>
    <scope>NUCLEOTIDE SEQUENCE [LARGE SCALE GENOMIC DNA]</scope>
    <source>
        <strain evidence="3">WM001</strain>
    </source>
</reference>
<evidence type="ECO:0000313" key="4">
    <source>
        <dbReference type="Proteomes" id="UP000187209"/>
    </source>
</evidence>
<protein>
    <recommendedName>
        <fullName evidence="5">Translin-associated factor X-interacting protein 1 N-terminal domain-containing protein</fullName>
    </recommendedName>
</protein>
<accession>A0A1R2BQL4</accession>
<dbReference type="AlphaFoldDB" id="A0A1R2BQL4"/>
<name>A0A1R2BQL4_9CILI</name>
<keyword evidence="2" id="KW-0812">Transmembrane</keyword>
<proteinExistence type="predicted"/>
<evidence type="ECO:0000256" key="2">
    <source>
        <dbReference type="SAM" id="Phobius"/>
    </source>
</evidence>
<dbReference type="Proteomes" id="UP000187209">
    <property type="component" value="Unassembled WGS sequence"/>
</dbReference>
<comment type="caution">
    <text evidence="3">The sequence shown here is derived from an EMBL/GenBank/DDBJ whole genome shotgun (WGS) entry which is preliminary data.</text>
</comment>
<evidence type="ECO:0008006" key="5">
    <source>
        <dbReference type="Google" id="ProtNLM"/>
    </source>
</evidence>
<keyword evidence="4" id="KW-1185">Reference proteome</keyword>
<keyword evidence="2" id="KW-1133">Transmembrane helix</keyword>
<feature type="region of interest" description="Disordered" evidence="1">
    <location>
        <begin position="26"/>
        <end position="86"/>
    </location>
</feature>
<dbReference type="EMBL" id="MPUH01000488">
    <property type="protein sequence ID" value="OMJ79092.1"/>
    <property type="molecule type" value="Genomic_DNA"/>
</dbReference>
<evidence type="ECO:0000256" key="1">
    <source>
        <dbReference type="SAM" id="MobiDB-lite"/>
    </source>
</evidence>